<comment type="caution">
    <text evidence="2">The sequence shown here is derived from an EMBL/GenBank/DDBJ whole genome shotgun (WGS) entry which is preliminary data.</text>
</comment>
<dbReference type="InterPro" id="IPR036397">
    <property type="entry name" value="RNaseH_sf"/>
</dbReference>
<dbReference type="InterPro" id="IPR038717">
    <property type="entry name" value="Tc1-like_DDE_dom"/>
</dbReference>
<evidence type="ECO:0000259" key="1">
    <source>
        <dbReference type="Pfam" id="PF13358"/>
    </source>
</evidence>
<dbReference type="EMBL" id="JBHSPC010000038">
    <property type="protein sequence ID" value="MFC5671463.1"/>
    <property type="molecule type" value="Genomic_DNA"/>
</dbReference>
<dbReference type="RefSeq" id="WP_381211583.1">
    <property type="nucleotide sequence ID" value="NZ_JBHSPC010000038.1"/>
</dbReference>
<evidence type="ECO:0000313" key="3">
    <source>
        <dbReference type="Proteomes" id="UP001596183"/>
    </source>
</evidence>
<name>A0ABW0XNM9_9ACTN</name>
<organism evidence="2 3">
    <name type="scientific">Streptomyces incanus</name>
    <dbReference type="NCBI Taxonomy" id="887453"/>
    <lineage>
        <taxon>Bacteria</taxon>
        <taxon>Bacillati</taxon>
        <taxon>Actinomycetota</taxon>
        <taxon>Actinomycetes</taxon>
        <taxon>Kitasatosporales</taxon>
        <taxon>Streptomycetaceae</taxon>
        <taxon>Streptomyces</taxon>
    </lineage>
</organism>
<reference evidence="3" key="1">
    <citation type="journal article" date="2019" name="Int. J. Syst. Evol. Microbiol.">
        <title>The Global Catalogue of Microorganisms (GCM) 10K type strain sequencing project: providing services to taxonomists for standard genome sequencing and annotation.</title>
        <authorList>
            <consortium name="The Broad Institute Genomics Platform"/>
            <consortium name="The Broad Institute Genome Sequencing Center for Infectious Disease"/>
            <person name="Wu L."/>
            <person name="Ma J."/>
        </authorList>
    </citation>
    <scope>NUCLEOTIDE SEQUENCE [LARGE SCALE GENOMIC DNA]</scope>
    <source>
        <strain evidence="3">JCM 13852</strain>
    </source>
</reference>
<keyword evidence="3" id="KW-1185">Reference proteome</keyword>
<dbReference type="Gene3D" id="3.30.420.10">
    <property type="entry name" value="Ribonuclease H-like superfamily/Ribonuclease H"/>
    <property type="match status" value="1"/>
</dbReference>
<accession>A0ABW0XNM9</accession>
<dbReference type="Proteomes" id="UP001596183">
    <property type="component" value="Unassembled WGS sequence"/>
</dbReference>
<evidence type="ECO:0000313" key="2">
    <source>
        <dbReference type="EMBL" id="MFC5671463.1"/>
    </source>
</evidence>
<protein>
    <submittedName>
        <fullName evidence="2">Transposase</fullName>
    </submittedName>
</protein>
<sequence>MLTLPADMGVRSLREIVPHRLLKAPIVLVWDRLGTHASKAMRHLVADRSWLTVFLLPAYAPELNPVEGVWSQCKRSLANLTAGTVDRLETLVRNRLKSLQYRPATLDGFMAETELGLPPP</sequence>
<proteinExistence type="predicted"/>
<gene>
    <name evidence="2" type="ORF">ACFP2V_15435</name>
</gene>
<feature type="domain" description="Tc1-like transposase DDE" evidence="1">
    <location>
        <begin position="7"/>
        <end position="88"/>
    </location>
</feature>
<dbReference type="Pfam" id="PF13358">
    <property type="entry name" value="DDE_3"/>
    <property type="match status" value="1"/>
</dbReference>